<dbReference type="Proteomes" id="UP000001861">
    <property type="component" value="Unassembled WGS sequence"/>
</dbReference>
<feature type="compositionally biased region" description="Basic and acidic residues" evidence="1">
    <location>
        <begin position="251"/>
        <end position="279"/>
    </location>
</feature>
<feature type="compositionally biased region" description="Basic and acidic residues" evidence="1">
    <location>
        <begin position="182"/>
        <end position="200"/>
    </location>
</feature>
<dbReference type="RefSeq" id="XP_002910419.1">
    <property type="nucleotide sequence ID" value="XM_002910373.1"/>
</dbReference>
<feature type="compositionally biased region" description="Low complexity" evidence="1">
    <location>
        <begin position="65"/>
        <end position="92"/>
    </location>
</feature>
<accession>D6RQ05</accession>
<sequence length="285" mass="30324">MHPSEGQTASSSSSSMDYHCRRSPVLSENRPLSPDFNQRGYHHQKTNSSEGTECKAMYKGRHRSTLSNTTNSSTGSTPSSRSRSSSSASLGALKKRDRANSAAAKAAAAAAAGSGGSTTRVVMIPPVPSISNWVRQNRASNDKNSNKTTSSTSSSSVSSSTTSYKTHHRSNSSLSSSVAHMAIREPLGESSNRDRRRDVGGGDGDAMDVDMDAAGGMDQSGWAVEVDLNGITIPSLPSIAISSFSSSFVHRVREEGGKEERRRKEASTDSMEMRRRDRSASGGKN</sequence>
<reference evidence="2 3" key="1">
    <citation type="journal article" date="2010" name="Proc. Natl. Acad. Sci. U.S.A.">
        <title>Insights into evolution of multicellular fungi from the assembled chromosomes of the mushroom Coprinopsis cinerea (Coprinus cinereus).</title>
        <authorList>
            <person name="Stajich J.E."/>
            <person name="Wilke S.K."/>
            <person name="Ahren D."/>
            <person name="Au C.H."/>
            <person name="Birren B.W."/>
            <person name="Borodovsky M."/>
            <person name="Burns C."/>
            <person name="Canback B."/>
            <person name="Casselton L.A."/>
            <person name="Cheng C.K."/>
            <person name="Deng J."/>
            <person name="Dietrich F.S."/>
            <person name="Fargo D.C."/>
            <person name="Farman M.L."/>
            <person name="Gathman A.C."/>
            <person name="Goldberg J."/>
            <person name="Guigo R."/>
            <person name="Hoegger P.J."/>
            <person name="Hooker J.B."/>
            <person name="Huggins A."/>
            <person name="James T.Y."/>
            <person name="Kamada T."/>
            <person name="Kilaru S."/>
            <person name="Kodira C."/>
            <person name="Kues U."/>
            <person name="Kupfer D."/>
            <person name="Kwan H.S."/>
            <person name="Lomsadze A."/>
            <person name="Li W."/>
            <person name="Lilly W.W."/>
            <person name="Ma L.J."/>
            <person name="Mackey A.J."/>
            <person name="Manning G."/>
            <person name="Martin F."/>
            <person name="Muraguchi H."/>
            <person name="Natvig D.O."/>
            <person name="Palmerini H."/>
            <person name="Ramesh M.A."/>
            <person name="Rehmeyer C.J."/>
            <person name="Roe B.A."/>
            <person name="Shenoy N."/>
            <person name="Stanke M."/>
            <person name="Ter-Hovhannisyan V."/>
            <person name="Tunlid A."/>
            <person name="Velagapudi R."/>
            <person name="Vision T.J."/>
            <person name="Zeng Q."/>
            <person name="Zolan M.E."/>
            <person name="Pukkila P.J."/>
        </authorList>
    </citation>
    <scope>NUCLEOTIDE SEQUENCE [LARGE SCALE GENOMIC DNA]</scope>
    <source>
        <strain evidence="3">Okayama-7 / 130 / ATCC MYA-4618 / FGSC 9003</strain>
    </source>
</reference>
<dbReference type="AlphaFoldDB" id="D6RQ05"/>
<feature type="compositionally biased region" description="Polar residues" evidence="1">
    <location>
        <begin position="129"/>
        <end position="139"/>
    </location>
</feature>
<name>D6RQ05_COPC7</name>
<dbReference type="InParanoid" id="D6RQ05"/>
<evidence type="ECO:0000313" key="3">
    <source>
        <dbReference type="Proteomes" id="UP000001861"/>
    </source>
</evidence>
<feature type="compositionally biased region" description="Low complexity" evidence="1">
    <location>
        <begin position="146"/>
        <end position="164"/>
    </location>
</feature>
<proteinExistence type="predicted"/>
<dbReference type="EMBL" id="AACS02000010">
    <property type="protein sequence ID" value="EFI26925.1"/>
    <property type="molecule type" value="Genomic_DNA"/>
</dbReference>
<dbReference type="GeneID" id="9378594"/>
<keyword evidence="3" id="KW-1185">Reference proteome</keyword>
<feature type="region of interest" description="Disordered" evidence="1">
    <location>
        <begin position="249"/>
        <end position="285"/>
    </location>
</feature>
<evidence type="ECO:0000256" key="1">
    <source>
        <dbReference type="SAM" id="MobiDB-lite"/>
    </source>
</evidence>
<comment type="caution">
    <text evidence="2">The sequence shown here is derived from an EMBL/GenBank/DDBJ whole genome shotgun (WGS) entry which is preliminary data.</text>
</comment>
<feature type="region of interest" description="Disordered" evidence="1">
    <location>
        <begin position="1"/>
        <end position="210"/>
    </location>
</feature>
<dbReference type="VEuPathDB" id="FungiDB:CC1G_15326"/>
<evidence type="ECO:0000313" key="2">
    <source>
        <dbReference type="EMBL" id="EFI26925.1"/>
    </source>
</evidence>
<gene>
    <name evidence="2" type="ORF">CC1G_15326</name>
</gene>
<protein>
    <submittedName>
        <fullName evidence="2">Uncharacterized protein</fullName>
    </submittedName>
</protein>
<feature type="compositionally biased region" description="Low complexity" evidence="1">
    <location>
        <begin position="100"/>
        <end position="112"/>
    </location>
</feature>
<dbReference type="HOGENOM" id="CLU_976636_0_0_1"/>
<organism evidence="2 3">
    <name type="scientific">Coprinopsis cinerea (strain Okayama-7 / 130 / ATCC MYA-4618 / FGSC 9003)</name>
    <name type="common">Inky cap fungus</name>
    <name type="synonym">Hormographiella aspergillata</name>
    <dbReference type="NCBI Taxonomy" id="240176"/>
    <lineage>
        <taxon>Eukaryota</taxon>
        <taxon>Fungi</taxon>
        <taxon>Dikarya</taxon>
        <taxon>Basidiomycota</taxon>
        <taxon>Agaricomycotina</taxon>
        <taxon>Agaricomycetes</taxon>
        <taxon>Agaricomycetidae</taxon>
        <taxon>Agaricales</taxon>
        <taxon>Agaricineae</taxon>
        <taxon>Psathyrellaceae</taxon>
        <taxon>Coprinopsis</taxon>
    </lineage>
</organism>
<dbReference type="KEGG" id="cci:CC1G_15326"/>